<dbReference type="PROSITE" id="PS51030">
    <property type="entry name" value="NUCLEAR_REC_DBD_2"/>
    <property type="match status" value="1"/>
</dbReference>
<evidence type="ECO:0000313" key="14">
    <source>
        <dbReference type="EMBL" id="LAC21834.1"/>
    </source>
</evidence>
<feature type="compositionally biased region" description="Polar residues" evidence="11">
    <location>
        <begin position="86"/>
        <end position="95"/>
    </location>
</feature>
<evidence type="ECO:0000256" key="10">
    <source>
        <dbReference type="RuleBase" id="RU004334"/>
    </source>
</evidence>
<keyword evidence="7 10" id="KW-0804">Transcription</keyword>
<dbReference type="AlphaFoldDB" id="A0A6A7FU63"/>
<evidence type="ECO:0000256" key="2">
    <source>
        <dbReference type="ARBA" id="ARBA00022723"/>
    </source>
</evidence>
<dbReference type="InterPro" id="IPR035500">
    <property type="entry name" value="NHR-like_dom_sf"/>
</dbReference>
<feature type="compositionally biased region" description="Low complexity" evidence="11">
    <location>
        <begin position="102"/>
        <end position="143"/>
    </location>
</feature>
<dbReference type="InterPro" id="IPR013088">
    <property type="entry name" value="Znf_NHR/GATA"/>
</dbReference>
<dbReference type="CDD" id="cd06943">
    <property type="entry name" value="NR_LBD_RXR_like"/>
    <property type="match status" value="1"/>
</dbReference>
<dbReference type="InterPro" id="IPR000536">
    <property type="entry name" value="Nucl_hrmn_rcpt_lig-bd"/>
</dbReference>
<feature type="domain" description="Nuclear receptor" evidence="12">
    <location>
        <begin position="167"/>
        <end position="242"/>
    </location>
</feature>
<comment type="subcellular location">
    <subcellularLocation>
        <location evidence="1 10">Nucleus</location>
    </subcellularLocation>
</comment>
<dbReference type="EMBL" id="IACT01002563">
    <property type="protein sequence ID" value="LAC21834.1"/>
    <property type="molecule type" value="mRNA"/>
</dbReference>
<feature type="region of interest" description="Disordered" evidence="11">
    <location>
        <begin position="57"/>
        <end position="158"/>
    </location>
</feature>
<dbReference type="PRINTS" id="PR00047">
    <property type="entry name" value="STROIDFINGER"/>
</dbReference>
<evidence type="ECO:0000256" key="7">
    <source>
        <dbReference type="ARBA" id="ARBA00023163"/>
    </source>
</evidence>
<dbReference type="Gene3D" id="1.10.565.10">
    <property type="entry name" value="Retinoid X Receptor"/>
    <property type="match status" value="1"/>
</dbReference>
<dbReference type="InterPro" id="IPR001628">
    <property type="entry name" value="Znf_hrmn_rcpt"/>
</dbReference>
<evidence type="ECO:0000256" key="6">
    <source>
        <dbReference type="ARBA" id="ARBA00023125"/>
    </source>
</evidence>
<evidence type="ECO:0000256" key="3">
    <source>
        <dbReference type="ARBA" id="ARBA00022771"/>
    </source>
</evidence>
<keyword evidence="8 10" id="KW-0675">Receptor</keyword>
<keyword evidence="3 10" id="KW-0863">Zinc-finger</keyword>
<proteinExistence type="evidence at transcript level"/>
<accession>A0A6A7FU63</accession>
<dbReference type="Pfam" id="PF00104">
    <property type="entry name" value="Hormone_recep"/>
    <property type="match status" value="1"/>
</dbReference>
<dbReference type="SUPFAM" id="SSF48508">
    <property type="entry name" value="Nuclear receptor ligand-binding domain"/>
    <property type="match status" value="1"/>
</dbReference>
<dbReference type="GO" id="GO:0043565">
    <property type="term" value="F:sequence-specific DNA binding"/>
    <property type="evidence" value="ECO:0007669"/>
    <property type="project" value="InterPro"/>
</dbReference>
<dbReference type="SMART" id="SM00399">
    <property type="entry name" value="ZnF_C4"/>
    <property type="match status" value="1"/>
</dbReference>
<evidence type="ECO:0000259" key="13">
    <source>
        <dbReference type="PROSITE" id="PS51843"/>
    </source>
</evidence>
<dbReference type="CDD" id="cd06956">
    <property type="entry name" value="NR_DBD_RXR"/>
    <property type="match status" value="1"/>
</dbReference>
<feature type="compositionally biased region" description="Gly residues" evidence="11">
    <location>
        <begin position="144"/>
        <end position="156"/>
    </location>
</feature>
<keyword evidence="4 10" id="KW-0862">Zinc</keyword>
<keyword evidence="9 10" id="KW-0539">Nucleus</keyword>
<keyword evidence="2 10" id="KW-0479">Metal-binding</keyword>
<feature type="compositionally biased region" description="Gly residues" evidence="11">
    <location>
        <begin position="58"/>
        <end position="67"/>
    </location>
</feature>
<evidence type="ECO:0000259" key="12">
    <source>
        <dbReference type="PROSITE" id="PS51030"/>
    </source>
</evidence>
<evidence type="ECO:0000256" key="9">
    <source>
        <dbReference type="ARBA" id="ARBA00023242"/>
    </source>
</evidence>
<dbReference type="GO" id="GO:0005634">
    <property type="term" value="C:nucleus"/>
    <property type="evidence" value="ECO:0007669"/>
    <property type="project" value="UniProtKB-SubCell"/>
</dbReference>
<dbReference type="InterPro" id="IPR050274">
    <property type="entry name" value="Nuclear_hormone_rcpt_NR2"/>
</dbReference>
<protein>
    <submittedName>
        <fullName evidence="14">Retinoid X receptor</fullName>
    </submittedName>
</protein>
<dbReference type="PROSITE" id="PS51843">
    <property type="entry name" value="NR_LBD"/>
    <property type="match status" value="1"/>
</dbReference>
<keyword evidence="6 10" id="KW-0238">DNA-binding</keyword>
<comment type="similarity">
    <text evidence="10">Belongs to the nuclear hormone receptor family.</text>
</comment>
<dbReference type="FunFam" id="3.30.50.10:FF:000006">
    <property type="entry name" value="Nuclear receptor subfamily 5 group A member"/>
    <property type="match status" value="1"/>
</dbReference>
<dbReference type="PANTHER" id="PTHR24083">
    <property type="entry name" value="NUCLEAR HORMONE RECEPTOR"/>
    <property type="match status" value="1"/>
</dbReference>
<dbReference type="SUPFAM" id="SSF57716">
    <property type="entry name" value="Glucocorticoid receptor-like (DNA-binding domain)"/>
    <property type="match status" value="1"/>
</dbReference>
<feature type="domain" description="NR LBD" evidence="13">
    <location>
        <begin position="279"/>
        <end position="499"/>
    </location>
</feature>
<keyword evidence="5 10" id="KW-0805">Transcription regulation</keyword>
<dbReference type="GO" id="GO:0008270">
    <property type="term" value="F:zinc ion binding"/>
    <property type="evidence" value="ECO:0007669"/>
    <property type="project" value="UniProtKB-KW"/>
</dbReference>
<dbReference type="GO" id="GO:0003707">
    <property type="term" value="F:nuclear steroid receptor activity"/>
    <property type="evidence" value="ECO:0007669"/>
    <property type="project" value="InterPro"/>
</dbReference>
<dbReference type="Pfam" id="PF00105">
    <property type="entry name" value="zf-C4"/>
    <property type="match status" value="1"/>
</dbReference>
<dbReference type="InterPro" id="IPR000003">
    <property type="entry name" value="Retinoid-X_rcpt/HNF4"/>
</dbReference>
<evidence type="ECO:0000256" key="1">
    <source>
        <dbReference type="ARBA" id="ARBA00004123"/>
    </source>
</evidence>
<dbReference type="FunFam" id="1.10.565.10:FF:000052">
    <property type="entry name" value="Ultraspiracle nuclear receptor"/>
    <property type="match status" value="1"/>
</dbReference>
<dbReference type="SMART" id="SM00430">
    <property type="entry name" value="HOLI"/>
    <property type="match status" value="1"/>
</dbReference>
<dbReference type="PROSITE" id="PS00031">
    <property type="entry name" value="NUCLEAR_REC_DBD_1"/>
    <property type="match status" value="1"/>
</dbReference>
<organism evidence="14">
    <name type="scientific">Hirondellea gigas</name>
    <dbReference type="NCBI Taxonomy" id="1518452"/>
    <lineage>
        <taxon>Eukaryota</taxon>
        <taxon>Metazoa</taxon>
        <taxon>Ecdysozoa</taxon>
        <taxon>Arthropoda</taxon>
        <taxon>Crustacea</taxon>
        <taxon>Multicrustacea</taxon>
        <taxon>Malacostraca</taxon>
        <taxon>Eumalacostraca</taxon>
        <taxon>Peracarida</taxon>
        <taxon>Amphipoda</taxon>
        <taxon>Amphilochidea</taxon>
        <taxon>Lysianassida</taxon>
        <taxon>Lysianassidira</taxon>
        <taxon>Lysianassoidea</taxon>
        <taxon>Lysianassidae</taxon>
        <taxon>Hirondellea</taxon>
    </lineage>
</organism>
<dbReference type="PRINTS" id="PR00545">
    <property type="entry name" value="RETINOIDXR"/>
</dbReference>
<reference evidence="14" key="1">
    <citation type="submission" date="2017-11" db="EMBL/GenBank/DDBJ databases">
        <title>The sensing device of the deep-sea amphipod.</title>
        <authorList>
            <person name="Kobayashi H."/>
            <person name="Nagahama T."/>
            <person name="Arai W."/>
            <person name="Sasagawa Y."/>
            <person name="Umeda M."/>
            <person name="Hayashi T."/>
            <person name="Nikaido I."/>
            <person name="Watanabe H."/>
            <person name="Oguri K."/>
            <person name="Kitazato H."/>
            <person name="Fujioka K."/>
            <person name="Kido Y."/>
            <person name="Takami H."/>
        </authorList>
    </citation>
    <scope>NUCLEOTIDE SEQUENCE</scope>
    <source>
        <tissue evidence="14">Whole body</tissue>
    </source>
</reference>
<dbReference type="InterPro" id="IPR001723">
    <property type="entry name" value="Nuclear_hrmn_rcpt"/>
</dbReference>
<evidence type="ECO:0000256" key="5">
    <source>
        <dbReference type="ARBA" id="ARBA00023015"/>
    </source>
</evidence>
<evidence type="ECO:0000256" key="4">
    <source>
        <dbReference type="ARBA" id="ARBA00022833"/>
    </source>
</evidence>
<dbReference type="PRINTS" id="PR00398">
    <property type="entry name" value="STRDHORMONER"/>
</dbReference>
<name>A0A6A7FU63_9CRUS</name>
<sequence length="518" mass="56073">MMLLNKDKPVVSVSSLIHNSNGTNAAAVQQRLAWPGPLWSEQPPSQITGGVVVSGLNMSGGGGGSTGVGRHSPPLSNTPVEGLSSPMASNNNAATGFSLAANNSNGPSSPGVSISSPNFTLGSPSSSSSTGSTFPSNSTSNSTSGGGNNSNSGGGSYPLNHPLSGSKHLCAICEDRASGKHYGVFSCEGCKGFFKRTVRKELQYACRENKHCIIDKRHRNRCQFCRYNKCLCMGMKREAVQEERQRTKGGGGGCAGEKEQTIDLPGTPVLEMPISGIREAELLSETVEDVKVKIKEEPCLQDVPVHGLMGMTASHQLDQLIIWAKRIPHFRELPIKDQVLLLKNGWNELLIASFAHRSIESTNGITLADGVKVTSDNAQQFGLGAIFDRVLTELVAKMRDMRMDKVELGCLRSVVLYNPDVKDLSCSQHVGCLRERVYSTLEDYTKQVCPEESGRFPKLLLRLPALRSIGLRCLEHLFYFKMFMEDSSSPSSTPIENYLMNKLQQDASIDQHHGSASP</sequence>
<evidence type="ECO:0000256" key="11">
    <source>
        <dbReference type="SAM" id="MobiDB-lite"/>
    </source>
</evidence>
<dbReference type="Gene3D" id="3.30.50.10">
    <property type="entry name" value="Erythroid Transcription Factor GATA-1, subunit A"/>
    <property type="match status" value="1"/>
</dbReference>
<evidence type="ECO:0000256" key="8">
    <source>
        <dbReference type="ARBA" id="ARBA00023170"/>
    </source>
</evidence>